<dbReference type="GO" id="GO:0051604">
    <property type="term" value="P:protein maturation"/>
    <property type="evidence" value="ECO:0007669"/>
    <property type="project" value="TreeGrafter"/>
</dbReference>
<dbReference type="InterPro" id="IPR010918">
    <property type="entry name" value="PurM-like_C_dom"/>
</dbReference>
<name>A0A254TEJ8_9BURK</name>
<accession>A0A254TEJ8</accession>
<dbReference type="Proteomes" id="UP000197535">
    <property type="component" value="Unassembled WGS sequence"/>
</dbReference>
<dbReference type="RefSeq" id="WP_088707941.1">
    <property type="nucleotide sequence ID" value="NZ_LSTO01000001.1"/>
</dbReference>
<dbReference type="Pfam" id="PF00586">
    <property type="entry name" value="AIRS"/>
    <property type="match status" value="1"/>
</dbReference>
<keyword evidence="5" id="KW-1185">Reference proteome</keyword>
<gene>
    <name evidence="4" type="ORF">AYR66_18015</name>
</gene>
<dbReference type="Gene3D" id="3.90.650.10">
    <property type="entry name" value="PurM-like C-terminal domain"/>
    <property type="match status" value="1"/>
</dbReference>
<dbReference type="Pfam" id="PF02769">
    <property type="entry name" value="AIRS_C"/>
    <property type="match status" value="1"/>
</dbReference>
<comment type="caution">
    <text evidence="4">The sequence shown here is derived from an EMBL/GenBank/DDBJ whole genome shotgun (WGS) entry which is preliminary data.</text>
</comment>
<dbReference type="Gene3D" id="3.30.1330.10">
    <property type="entry name" value="PurM-like, N-terminal domain"/>
    <property type="match status" value="1"/>
</dbReference>
<evidence type="ECO:0000259" key="3">
    <source>
        <dbReference type="Pfam" id="PF02769"/>
    </source>
</evidence>
<dbReference type="CDD" id="cd02197">
    <property type="entry name" value="HypE"/>
    <property type="match status" value="1"/>
</dbReference>
<comment type="similarity">
    <text evidence="1">Belongs to the HypE family.</text>
</comment>
<dbReference type="PANTHER" id="PTHR30303:SF0">
    <property type="entry name" value="CARBAMOYL DEHYDRATASE HYPE"/>
    <property type="match status" value="1"/>
</dbReference>
<dbReference type="InterPro" id="IPR036676">
    <property type="entry name" value="PurM-like_C_sf"/>
</dbReference>
<dbReference type="NCBIfam" id="TIGR02124">
    <property type="entry name" value="hypE"/>
    <property type="match status" value="1"/>
</dbReference>
<evidence type="ECO:0000256" key="1">
    <source>
        <dbReference type="ARBA" id="ARBA00006243"/>
    </source>
</evidence>
<sequence length="350" mass="36871">MSGTVKKNYVRPLDFKNGHIDMGHGAGGRASAQLIEELFLAAFDNDYLRQGNDGALLSLPPGRMVMATDAHVVSPLFFPGGDIGCLSVHGTINDVAMSGATPLYLSASFILEEGFPLAELKRIVESMAQASREAGVPVVTGDTKVVERGKGDGVFISTTGVGIVPEGVHIDGANARPGDAVFVSGHIGSHGMAIMAQRESLAFETEIVSDTAALHGLVAAMLAAVPRLRVLRDPTRGGLATTLNEIARQSNVGMLLEEKAIPVLPQVDAACELLGLDPLYVANEGKLIVICAEEDAAVLLDAMRAHPLGAHAARIGTVIEDAHGFVQMKTRFGGRRVVDWLSGEQLPRIC</sequence>
<evidence type="ECO:0000313" key="5">
    <source>
        <dbReference type="Proteomes" id="UP000197535"/>
    </source>
</evidence>
<dbReference type="PANTHER" id="PTHR30303">
    <property type="entry name" value="HYDROGENASE ISOENZYMES FORMATION PROTEIN HYPE"/>
    <property type="match status" value="1"/>
</dbReference>
<dbReference type="EMBL" id="LSTO01000001">
    <property type="protein sequence ID" value="OWW21089.1"/>
    <property type="molecule type" value="Genomic_DNA"/>
</dbReference>
<dbReference type="InterPro" id="IPR011854">
    <property type="entry name" value="HypE"/>
</dbReference>
<dbReference type="OrthoDB" id="9801934at2"/>
<proteinExistence type="inferred from homology"/>
<evidence type="ECO:0000313" key="4">
    <source>
        <dbReference type="EMBL" id="OWW21089.1"/>
    </source>
</evidence>
<feature type="domain" description="PurM-like N-terminal" evidence="2">
    <location>
        <begin position="51"/>
        <end position="164"/>
    </location>
</feature>
<dbReference type="PIRSF" id="PIRSF005644">
    <property type="entry name" value="Hdrgns_mtr_HypE"/>
    <property type="match status" value="1"/>
</dbReference>
<feature type="domain" description="PurM-like C-terminal" evidence="3">
    <location>
        <begin position="176"/>
        <end position="328"/>
    </location>
</feature>
<dbReference type="SUPFAM" id="SSF55326">
    <property type="entry name" value="PurM N-terminal domain-like"/>
    <property type="match status" value="1"/>
</dbReference>
<reference evidence="4 5" key="1">
    <citation type="submission" date="2016-02" db="EMBL/GenBank/DDBJ databases">
        <authorList>
            <person name="Wen L."/>
            <person name="He K."/>
            <person name="Yang H."/>
        </authorList>
    </citation>
    <scope>NUCLEOTIDE SEQUENCE [LARGE SCALE GENOMIC DNA]</scope>
    <source>
        <strain evidence="4 5">TSA40</strain>
    </source>
</reference>
<dbReference type="SUPFAM" id="SSF56042">
    <property type="entry name" value="PurM C-terminal domain-like"/>
    <property type="match status" value="1"/>
</dbReference>
<evidence type="ECO:0000259" key="2">
    <source>
        <dbReference type="Pfam" id="PF00586"/>
    </source>
</evidence>
<dbReference type="InterPro" id="IPR036921">
    <property type="entry name" value="PurM-like_N_sf"/>
</dbReference>
<organism evidence="4 5">
    <name type="scientific">Noviherbaspirillum denitrificans</name>
    <dbReference type="NCBI Taxonomy" id="1968433"/>
    <lineage>
        <taxon>Bacteria</taxon>
        <taxon>Pseudomonadati</taxon>
        <taxon>Pseudomonadota</taxon>
        <taxon>Betaproteobacteria</taxon>
        <taxon>Burkholderiales</taxon>
        <taxon>Oxalobacteraceae</taxon>
        <taxon>Noviherbaspirillum</taxon>
    </lineage>
</organism>
<dbReference type="AlphaFoldDB" id="A0A254TEJ8"/>
<dbReference type="InterPro" id="IPR016188">
    <property type="entry name" value="PurM-like_N"/>
</dbReference>
<protein>
    <submittedName>
        <fullName evidence="4">Hydrogenase expression/formation protein HypE</fullName>
    </submittedName>
</protein>